<comment type="similarity">
    <text evidence="6">Belongs to the peptidase M3B family.</text>
</comment>
<evidence type="ECO:0000256" key="6">
    <source>
        <dbReference type="RuleBase" id="RU368091"/>
    </source>
</evidence>
<sequence length="607" mass="69814">MTTQNQNRLPKRSEVDQAHTWDLTLVFKSDQEWEDTFQYVRGSLPKFKELEGTLGSSADALFQALTLRDEIAQKARKVYLYAHLKKDQDSTNSTYVGLEDRAKSLNVDTLSAFSFIEPEILSISEDTLHSFLDSHEDLKLYKQHLSEMTRNRDHVLSSAEEAIIAQVGDLAGAPATIFSMINNADMKFPSVKDENGEEKELTHGRYITFMESEKREVREEAFKAMYSSYRKQKNTLAATLNAKVKGDIFYAKVRKYPSALEAAVHKDNVPVAVYTNLIDTMHEYLPVFHRYVSLRKKLLKLDELNLFDVYVPLVKDTDIKYSYEDAKKVVKESLHPLGENYLEVVEEAYQNRWIDVYENEGKRSGAYSSGTFGTPPYILLNYQENLDNVYTLTHEMGHSAHSYYSRAEQPFIYSGYSIFVAEVASTLNEALLTDHLLKQSDDPKKKLYILNHLLDSFRATVFRQTMFAEFEMLIHNLVEQGQALTAETLSKLYYDLNVKYFGPDMVVDQDIELEWSRIPHFYYNFYVYKYATGFAAATALSKQILEEGQPAVDRFLSFLKSGSSDYPIEVLKKAGVDMTSPEPIRQALEVFEDTLNQFEELAEQHLK</sequence>
<dbReference type="InterPro" id="IPR001567">
    <property type="entry name" value="Pept_M3A_M3B_dom"/>
</dbReference>
<dbReference type="Proteomes" id="UP001235840">
    <property type="component" value="Unassembled WGS sequence"/>
</dbReference>
<name>A0ABT9W4F8_9BACI</name>
<evidence type="ECO:0000256" key="1">
    <source>
        <dbReference type="ARBA" id="ARBA00022670"/>
    </source>
</evidence>
<dbReference type="RefSeq" id="WP_307397641.1">
    <property type="nucleotide sequence ID" value="NZ_BAAADK010000047.1"/>
</dbReference>
<dbReference type="Gene3D" id="1.20.140.70">
    <property type="entry name" value="Oligopeptidase f, N-terminal domain"/>
    <property type="match status" value="1"/>
</dbReference>
<evidence type="ECO:0000313" key="10">
    <source>
        <dbReference type="Proteomes" id="UP001235840"/>
    </source>
</evidence>
<keyword evidence="1 6" id="KW-0645">Protease</keyword>
<keyword evidence="3 6" id="KW-0378">Hydrolase</keyword>
<dbReference type="SUPFAM" id="SSF55486">
    <property type="entry name" value="Metalloproteases ('zincins'), catalytic domain"/>
    <property type="match status" value="1"/>
</dbReference>
<evidence type="ECO:0000256" key="3">
    <source>
        <dbReference type="ARBA" id="ARBA00022801"/>
    </source>
</evidence>
<dbReference type="GO" id="GO:0016787">
    <property type="term" value="F:hydrolase activity"/>
    <property type="evidence" value="ECO:0007669"/>
    <property type="project" value="UniProtKB-KW"/>
</dbReference>
<dbReference type="EMBL" id="JAUSTY010000024">
    <property type="protein sequence ID" value="MDQ0168131.1"/>
    <property type="molecule type" value="Genomic_DNA"/>
</dbReference>
<dbReference type="Pfam" id="PF01432">
    <property type="entry name" value="Peptidase_M3"/>
    <property type="match status" value="1"/>
</dbReference>
<reference evidence="9 10" key="1">
    <citation type="submission" date="2023-07" db="EMBL/GenBank/DDBJ databases">
        <title>Genomic Encyclopedia of Type Strains, Phase IV (KMG-IV): sequencing the most valuable type-strain genomes for metagenomic binning, comparative biology and taxonomic classification.</title>
        <authorList>
            <person name="Goeker M."/>
        </authorList>
    </citation>
    <scope>NUCLEOTIDE SEQUENCE [LARGE SCALE GENOMIC DNA]</scope>
    <source>
        <strain evidence="9 10">DSM 12751</strain>
    </source>
</reference>
<dbReference type="PANTHER" id="PTHR11804:SF84">
    <property type="entry name" value="SACCHAROLYSIN"/>
    <property type="match status" value="1"/>
</dbReference>
<proteinExistence type="inferred from homology"/>
<organism evidence="9 10">
    <name type="scientific">Caldalkalibacillus horti</name>
    <dbReference type="NCBI Taxonomy" id="77523"/>
    <lineage>
        <taxon>Bacteria</taxon>
        <taxon>Bacillati</taxon>
        <taxon>Bacillota</taxon>
        <taxon>Bacilli</taxon>
        <taxon>Bacillales</taxon>
        <taxon>Bacillaceae</taxon>
        <taxon>Caldalkalibacillus</taxon>
    </lineage>
</organism>
<dbReference type="EC" id="3.4.24.-" evidence="6"/>
<dbReference type="InterPro" id="IPR045090">
    <property type="entry name" value="Pept_M3A_M3B"/>
</dbReference>
<evidence type="ECO:0000256" key="5">
    <source>
        <dbReference type="ARBA" id="ARBA00023049"/>
    </source>
</evidence>
<gene>
    <name evidence="9" type="ORF">J2S11_004083</name>
</gene>
<dbReference type="Pfam" id="PF08439">
    <property type="entry name" value="Peptidase_M3_N"/>
    <property type="match status" value="1"/>
</dbReference>
<keyword evidence="2 6" id="KW-0479">Metal-binding</keyword>
<dbReference type="InterPro" id="IPR042088">
    <property type="entry name" value="OligoPept_F_C"/>
</dbReference>
<feature type="domain" description="Peptidase M3A/M3B catalytic" evidence="7">
    <location>
        <begin position="209"/>
        <end position="589"/>
    </location>
</feature>
<evidence type="ECO:0000259" key="8">
    <source>
        <dbReference type="Pfam" id="PF08439"/>
    </source>
</evidence>
<keyword evidence="10" id="KW-1185">Reference proteome</keyword>
<dbReference type="NCBIfam" id="TIGR00181">
    <property type="entry name" value="pepF"/>
    <property type="match status" value="1"/>
</dbReference>
<evidence type="ECO:0000256" key="4">
    <source>
        <dbReference type="ARBA" id="ARBA00022833"/>
    </source>
</evidence>
<evidence type="ECO:0000256" key="2">
    <source>
        <dbReference type="ARBA" id="ARBA00022723"/>
    </source>
</evidence>
<keyword evidence="5 6" id="KW-0482">Metalloprotease</keyword>
<dbReference type="Gene3D" id="1.10.287.830">
    <property type="entry name" value="putative peptidase helix hairpin domain like"/>
    <property type="match status" value="1"/>
</dbReference>
<dbReference type="PANTHER" id="PTHR11804">
    <property type="entry name" value="PROTEASE M3 THIMET OLIGOPEPTIDASE-RELATED"/>
    <property type="match status" value="1"/>
</dbReference>
<dbReference type="CDD" id="cd09608">
    <property type="entry name" value="M3B_PepF"/>
    <property type="match status" value="1"/>
</dbReference>
<evidence type="ECO:0000313" key="9">
    <source>
        <dbReference type="EMBL" id="MDQ0168131.1"/>
    </source>
</evidence>
<feature type="domain" description="Oligopeptidase F N-terminal" evidence="8">
    <location>
        <begin position="119"/>
        <end position="188"/>
    </location>
</feature>
<accession>A0ABT9W4F8</accession>
<evidence type="ECO:0000259" key="7">
    <source>
        <dbReference type="Pfam" id="PF01432"/>
    </source>
</evidence>
<dbReference type="InterPro" id="IPR004438">
    <property type="entry name" value="Peptidase_M3B"/>
</dbReference>
<dbReference type="Gene3D" id="1.10.1370.20">
    <property type="entry name" value="Oligoendopeptidase f, C-terminal domain"/>
    <property type="match status" value="1"/>
</dbReference>
<comment type="cofactor">
    <cofactor evidence="6">
        <name>Zn(2+)</name>
        <dbReference type="ChEBI" id="CHEBI:29105"/>
    </cofactor>
    <text evidence="6">Binds 1 zinc ion.</text>
</comment>
<protein>
    <recommendedName>
        <fullName evidence="6">Oligopeptidase F</fullName>
        <ecNumber evidence="6">3.4.24.-</ecNumber>
    </recommendedName>
</protein>
<comment type="function">
    <text evidence="6">Has oligopeptidase activity and degrades a variety of small bioactive peptides.</text>
</comment>
<dbReference type="InterPro" id="IPR013647">
    <property type="entry name" value="OligopepF_N_dom"/>
</dbReference>
<comment type="caution">
    <text evidence="9">The sequence shown here is derived from an EMBL/GenBank/DDBJ whole genome shotgun (WGS) entry which is preliminary data.</text>
</comment>
<keyword evidence="4 6" id="KW-0862">Zinc</keyword>